<dbReference type="OrthoDB" id="2960140at2759"/>
<evidence type="ECO:0000256" key="1">
    <source>
        <dbReference type="SAM" id="MobiDB-lite"/>
    </source>
</evidence>
<accession>A0A5C3LZR1</accession>
<protein>
    <submittedName>
        <fullName evidence="2">Uncharacterized protein</fullName>
    </submittedName>
</protein>
<name>A0A5C3LZR1_9AGAR</name>
<evidence type="ECO:0000313" key="2">
    <source>
        <dbReference type="EMBL" id="TFK38594.1"/>
    </source>
</evidence>
<dbReference type="AlphaFoldDB" id="A0A5C3LZR1"/>
<proteinExistence type="predicted"/>
<feature type="region of interest" description="Disordered" evidence="1">
    <location>
        <begin position="257"/>
        <end position="342"/>
    </location>
</feature>
<dbReference type="EMBL" id="ML213603">
    <property type="protein sequence ID" value="TFK38594.1"/>
    <property type="molecule type" value="Genomic_DNA"/>
</dbReference>
<feature type="compositionally biased region" description="Basic and acidic residues" evidence="1">
    <location>
        <begin position="319"/>
        <end position="342"/>
    </location>
</feature>
<feature type="compositionally biased region" description="Basic and acidic residues" evidence="1">
    <location>
        <begin position="264"/>
        <end position="290"/>
    </location>
</feature>
<feature type="compositionally biased region" description="Basic and acidic residues" evidence="1">
    <location>
        <begin position="299"/>
        <end position="312"/>
    </location>
</feature>
<organism evidence="2 3">
    <name type="scientific">Crucibulum laeve</name>
    <dbReference type="NCBI Taxonomy" id="68775"/>
    <lineage>
        <taxon>Eukaryota</taxon>
        <taxon>Fungi</taxon>
        <taxon>Dikarya</taxon>
        <taxon>Basidiomycota</taxon>
        <taxon>Agaricomycotina</taxon>
        <taxon>Agaricomycetes</taxon>
        <taxon>Agaricomycetidae</taxon>
        <taxon>Agaricales</taxon>
        <taxon>Agaricineae</taxon>
        <taxon>Nidulariaceae</taxon>
        <taxon>Crucibulum</taxon>
    </lineage>
</organism>
<reference evidence="2 3" key="1">
    <citation type="journal article" date="2019" name="Nat. Ecol. Evol.">
        <title>Megaphylogeny resolves global patterns of mushroom evolution.</title>
        <authorList>
            <person name="Varga T."/>
            <person name="Krizsan K."/>
            <person name="Foldi C."/>
            <person name="Dima B."/>
            <person name="Sanchez-Garcia M."/>
            <person name="Sanchez-Ramirez S."/>
            <person name="Szollosi G.J."/>
            <person name="Szarkandi J.G."/>
            <person name="Papp V."/>
            <person name="Albert L."/>
            <person name="Andreopoulos W."/>
            <person name="Angelini C."/>
            <person name="Antonin V."/>
            <person name="Barry K.W."/>
            <person name="Bougher N.L."/>
            <person name="Buchanan P."/>
            <person name="Buyck B."/>
            <person name="Bense V."/>
            <person name="Catcheside P."/>
            <person name="Chovatia M."/>
            <person name="Cooper J."/>
            <person name="Damon W."/>
            <person name="Desjardin D."/>
            <person name="Finy P."/>
            <person name="Geml J."/>
            <person name="Haridas S."/>
            <person name="Hughes K."/>
            <person name="Justo A."/>
            <person name="Karasinski D."/>
            <person name="Kautmanova I."/>
            <person name="Kiss B."/>
            <person name="Kocsube S."/>
            <person name="Kotiranta H."/>
            <person name="LaButti K.M."/>
            <person name="Lechner B.E."/>
            <person name="Liimatainen K."/>
            <person name="Lipzen A."/>
            <person name="Lukacs Z."/>
            <person name="Mihaltcheva S."/>
            <person name="Morgado L.N."/>
            <person name="Niskanen T."/>
            <person name="Noordeloos M.E."/>
            <person name="Ohm R.A."/>
            <person name="Ortiz-Santana B."/>
            <person name="Ovrebo C."/>
            <person name="Racz N."/>
            <person name="Riley R."/>
            <person name="Savchenko A."/>
            <person name="Shiryaev A."/>
            <person name="Soop K."/>
            <person name="Spirin V."/>
            <person name="Szebenyi C."/>
            <person name="Tomsovsky M."/>
            <person name="Tulloss R.E."/>
            <person name="Uehling J."/>
            <person name="Grigoriev I.V."/>
            <person name="Vagvolgyi C."/>
            <person name="Papp T."/>
            <person name="Martin F.M."/>
            <person name="Miettinen O."/>
            <person name="Hibbett D.S."/>
            <person name="Nagy L.G."/>
        </authorList>
    </citation>
    <scope>NUCLEOTIDE SEQUENCE [LARGE SCALE GENOMIC DNA]</scope>
    <source>
        <strain evidence="2 3">CBS 166.37</strain>
    </source>
</reference>
<sequence length="342" mass="38570">MDDSKKLEDVNNTTFTCSNTNEIDHYDSGYERRLYKEKAEEWAKCWHEETGEVYIGVEKRTKDVSLESLTGTYRWVYQMPMLKYDYPELLSGSISDGFLELSLLKGKSSKLTDIEGKINQFGVKGHFTGLTQVYDYNKKLMPNYWDIDNLEWEGQTRSDAYSPEGHSIIILNVCDDRNQPFIMFRFTDYPGAFGCDMLNIVGKKQKEGPPTTGLTHPECTRFGIGVPYDDINLNDSEDEGEDDGFVRGGYYLGRNFGNDESENECGKGSDEEKGEAEKELLADKAKEAKPGKSSKRKAKADVEDTGKKEAKPGKSSKKAKVDVEDTGKKEKSAEKIEEGLTS</sequence>
<gene>
    <name evidence="2" type="ORF">BDQ12DRAFT_712947</name>
</gene>
<evidence type="ECO:0000313" key="3">
    <source>
        <dbReference type="Proteomes" id="UP000308652"/>
    </source>
</evidence>
<dbReference type="Proteomes" id="UP000308652">
    <property type="component" value="Unassembled WGS sequence"/>
</dbReference>
<keyword evidence="3" id="KW-1185">Reference proteome</keyword>